<dbReference type="Proteomes" id="UP000664844">
    <property type="component" value="Unassembled WGS sequence"/>
</dbReference>
<gene>
    <name evidence="1" type="ORF">J0895_04905</name>
</gene>
<proteinExistence type="predicted"/>
<evidence type="ECO:0000313" key="2">
    <source>
        <dbReference type="Proteomes" id="UP000664844"/>
    </source>
</evidence>
<sequence>MMSYKGYIGSVEVDVEAGILFGRVLKINDVVTFKGKTVEEACQEFQKSVDFYLDFCQQLGESPDQPFKGTIHYRTTPETHRKIFIAANQAGESINAWMDKVLAKAAEESIEV</sequence>
<dbReference type="InterPro" id="IPR008651">
    <property type="entry name" value="Uncharacterised_HicB"/>
</dbReference>
<dbReference type="EMBL" id="JAFLQW010000128">
    <property type="protein sequence ID" value="MBO0348454.1"/>
    <property type="molecule type" value="Genomic_DNA"/>
</dbReference>
<keyword evidence="2" id="KW-1185">Reference proteome</keyword>
<dbReference type="Pfam" id="PF05534">
    <property type="entry name" value="HicB"/>
    <property type="match status" value="1"/>
</dbReference>
<dbReference type="RefSeq" id="WP_207087001.1">
    <property type="nucleotide sequence ID" value="NZ_JAFLQW010000128.1"/>
</dbReference>
<evidence type="ECO:0000313" key="1">
    <source>
        <dbReference type="EMBL" id="MBO0348454.1"/>
    </source>
</evidence>
<dbReference type="InterPro" id="IPR035069">
    <property type="entry name" value="TTHA1013/TTHA0281-like"/>
</dbReference>
<dbReference type="SUPFAM" id="SSF143100">
    <property type="entry name" value="TTHA1013/TTHA0281-like"/>
    <property type="match status" value="1"/>
</dbReference>
<comment type="caution">
    <text evidence="1">The sequence shown here is derived from an EMBL/GenBank/DDBJ whole genome shotgun (WGS) entry which is preliminary data.</text>
</comment>
<name>A0ABS3FMW6_9CYAN</name>
<accession>A0ABS3FMW6</accession>
<reference evidence="1 2" key="1">
    <citation type="submission" date="2021-03" db="EMBL/GenBank/DDBJ databases">
        <title>Metabolic Capacity of the Antarctic Cyanobacterium Phormidium pseudopriestleyi that Sustains Oxygenic Photosynthesis in the Presence of Hydrogen Sulfide.</title>
        <authorList>
            <person name="Lumian J.E."/>
            <person name="Jungblut A.D."/>
            <person name="Dillon M.L."/>
            <person name="Hawes I."/>
            <person name="Doran P.T."/>
            <person name="Mackey T.J."/>
            <person name="Dick G.J."/>
            <person name="Grettenberger C.L."/>
            <person name="Sumner D.Y."/>
        </authorList>
    </citation>
    <scope>NUCLEOTIDE SEQUENCE [LARGE SCALE GENOMIC DNA]</scope>
    <source>
        <strain evidence="1 2">FRX01</strain>
    </source>
</reference>
<organism evidence="1 2">
    <name type="scientific">Phormidium pseudopriestleyi FRX01</name>
    <dbReference type="NCBI Taxonomy" id="1759528"/>
    <lineage>
        <taxon>Bacteria</taxon>
        <taxon>Bacillati</taxon>
        <taxon>Cyanobacteriota</taxon>
        <taxon>Cyanophyceae</taxon>
        <taxon>Oscillatoriophycideae</taxon>
        <taxon>Oscillatoriales</taxon>
        <taxon>Oscillatoriaceae</taxon>
        <taxon>Phormidium</taxon>
    </lineage>
</organism>
<protein>
    <submittedName>
        <fullName evidence="1">Type II toxin-antitoxin system HicB family antitoxin</fullName>
    </submittedName>
</protein>